<dbReference type="AlphaFoldDB" id="A0A8S1A755"/>
<keyword evidence="1" id="KW-0732">Signal</keyword>
<protein>
    <submittedName>
        <fullName evidence="2">Uncharacterized protein</fullName>
    </submittedName>
</protein>
<name>A0A8S1A755_ARCPL</name>
<sequence length="98" mass="11097">MFAQHIIFLVLLINYSTPKENAVYQVSGIQIIDLIRGFKPKEMLKLTKVEGGPSSLPDGIYFEPEDDALMPEEMKFLYLNGQETKTKSKKLDGITTDD</sequence>
<evidence type="ECO:0000313" key="3">
    <source>
        <dbReference type="Proteomes" id="UP000494256"/>
    </source>
</evidence>
<organism evidence="2 3">
    <name type="scientific">Arctia plantaginis</name>
    <name type="common">Wood tiger moth</name>
    <name type="synonym">Phalaena plantaginis</name>
    <dbReference type="NCBI Taxonomy" id="874455"/>
    <lineage>
        <taxon>Eukaryota</taxon>
        <taxon>Metazoa</taxon>
        <taxon>Ecdysozoa</taxon>
        <taxon>Arthropoda</taxon>
        <taxon>Hexapoda</taxon>
        <taxon>Insecta</taxon>
        <taxon>Pterygota</taxon>
        <taxon>Neoptera</taxon>
        <taxon>Endopterygota</taxon>
        <taxon>Lepidoptera</taxon>
        <taxon>Glossata</taxon>
        <taxon>Ditrysia</taxon>
        <taxon>Noctuoidea</taxon>
        <taxon>Erebidae</taxon>
        <taxon>Arctiinae</taxon>
        <taxon>Arctia</taxon>
    </lineage>
</organism>
<evidence type="ECO:0000313" key="2">
    <source>
        <dbReference type="EMBL" id="CAB3240291.1"/>
    </source>
</evidence>
<comment type="caution">
    <text evidence="2">The sequence shown here is derived from an EMBL/GenBank/DDBJ whole genome shotgun (WGS) entry which is preliminary data.</text>
</comment>
<dbReference type="EMBL" id="CADEBD010000309">
    <property type="protein sequence ID" value="CAB3240291.1"/>
    <property type="molecule type" value="Genomic_DNA"/>
</dbReference>
<feature type="signal peptide" evidence="1">
    <location>
        <begin position="1"/>
        <end position="18"/>
    </location>
</feature>
<dbReference type="Proteomes" id="UP000494256">
    <property type="component" value="Unassembled WGS sequence"/>
</dbReference>
<accession>A0A8S1A755</accession>
<proteinExistence type="predicted"/>
<evidence type="ECO:0000256" key="1">
    <source>
        <dbReference type="SAM" id="SignalP"/>
    </source>
</evidence>
<reference evidence="2 3" key="1">
    <citation type="submission" date="2020-04" db="EMBL/GenBank/DDBJ databases">
        <authorList>
            <person name="Wallbank WR R."/>
            <person name="Pardo Diaz C."/>
            <person name="Kozak K."/>
            <person name="Martin S."/>
            <person name="Jiggins C."/>
            <person name="Moest M."/>
            <person name="Warren A I."/>
            <person name="Byers J.R.P. K."/>
            <person name="Montejo-Kovacevich G."/>
            <person name="Yen C E."/>
        </authorList>
    </citation>
    <scope>NUCLEOTIDE SEQUENCE [LARGE SCALE GENOMIC DNA]</scope>
</reference>
<dbReference type="OrthoDB" id="6621371at2759"/>
<feature type="chain" id="PRO_5035914362" evidence="1">
    <location>
        <begin position="19"/>
        <end position="98"/>
    </location>
</feature>
<gene>
    <name evidence="2" type="ORF">APLA_LOCUS8977</name>
</gene>